<dbReference type="Gene3D" id="1.20.1250.20">
    <property type="entry name" value="MFS general substrate transporter like domains"/>
    <property type="match status" value="1"/>
</dbReference>
<comment type="caution">
    <text evidence="7">The sequence shown here is derived from an EMBL/GenBank/DDBJ whole genome shotgun (WGS) entry which is preliminary data.</text>
</comment>
<evidence type="ECO:0000313" key="8">
    <source>
        <dbReference type="Proteomes" id="UP001419910"/>
    </source>
</evidence>
<dbReference type="InterPro" id="IPR011701">
    <property type="entry name" value="MFS"/>
</dbReference>
<evidence type="ECO:0000256" key="4">
    <source>
        <dbReference type="ARBA" id="ARBA00023136"/>
    </source>
</evidence>
<dbReference type="SUPFAM" id="SSF103473">
    <property type="entry name" value="MFS general substrate transporter"/>
    <property type="match status" value="1"/>
</dbReference>
<evidence type="ECO:0000259" key="6">
    <source>
        <dbReference type="PROSITE" id="PS50850"/>
    </source>
</evidence>
<feature type="transmembrane region" description="Helical" evidence="5">
    <location>
        <begin position="87"/>
        <end position="108"/>
    </location>
</feature>
<protein>
    <submittedName>
        <fullName evidence="7">MFS transporter</fullName>
    </submittedName>
</protein>
<evidence type="ECO:0000256" key="5">
    <source>
        <dbReference type="SAM" id="Phobius"/>
    </source>
</evidence>
<evidence type="ECO:0000256" key="1">
    <source>
        <dbReference type="ARBA" id="ARBA00004141"/>
    </source>
</evidence>
<feature type="transmembrane region" description="Helical" evidence="5">
    <location>
        <begin position="32"/>
        <end position="50"/>
    </location>
</feature>
<evidence type="ECO:0000256" key="2">
    <source>
        <dbReference type="ARBA" id="ARBA00022692"/>
    </source>
</evidence>
<keyword evidence="2 5" id="KW-0812">Transmembrane</keyword>
<sequence length="387" mass="39354">MLALMVEGFDLQTANLAGPSIMAQFGISRAQLGPLLSASLVGILIGSTLVAPLGDRFGRKRVVVIASAAYGILSLVAAFAWSAEQLAILRFLIGIGLGAVMPNGLAMAGAMYDARRHASATAFAGIGITLGGVVAGMTASKVLPAYHWQGLFVVGGVLPLIIAAIIALALRDVRDPTESAAADVPRGSIAAILAPSIRTTTIMVWLMFMCVALNVHLLASWIPLLMKGSGLSTANAALVTAGYHGGGVLGGVAASLLLRRAGWYIVAIFAAGAALTMLTLALLPASSAMTILLIACAGFFVTGIQNGVNGAASDLYPASSRSTGLGWALGVARIGAIMGPMVGTLAAIAGIDHDQRFFMIPAAPLALVLVLAIVVSRRVGHGVAQRA</sequence>
<comment type="subcellular location">
    <subcellularLocation>
        <location evidence="1">Membrane</location>
        <topology evidence="1">Multi-pass membrane protein</topology>
    </subcellularLocation>
</comment>
<gene>
    <name evidence="7" type="ORF">ABC974_23200</name>
</gene>
<evidence type="ECO:0000313" key="7">
    <source>
        <dbReference type="EMBL" id="MEN2792553.1"/>
    </source>
</evidence>
<proteinExistence type="predicted"/>
<keyword evidence="4 5" id="KW-0472">Membrane</keyword>
<feature type="transmembrane region" description="Helical" evidence="5">
    <location>
        <begin position="289"/>
        <end position="312"/>
    </location>
</feature>
<name>A0ABU9Y9S1_9SPHN</name>
<dbReference type="Proteomes" id="UP001419910">
    <property type="component" value="Unassembled WGS sequence"/>
</dbReference>
<feature type="transmembrane region" description="Helical" evidence="5">
    <location>
        <begin position="357"/>
        <end position="376"/>
    </location>
</feature>
<keyword evidence="8" id="KW-1185">Reference proteome</keyword>
<dbReference type="EMBL" id="JBDIME010000030">
    <property type="protein sequence ID" value="MEN2792553.1"/>
    <property type="molecule type" value="Genomic_DNA"/>
</dbReference>
<organism evidence="7 8">
    <name type="scientific">Sphingomonas oligophenolica</name>
    <dbReference type="NCBI Taxonomy" id="301154"/>
    <lineage>
        <taxon>Bacteria</taxon>
        <taxon>Pseudomonadati</taxon>
        <taxon>Pseudomonadota</taxon>
        <taxon>Alphaproteobacteria</taxon>
        <taxon>Sphingomonadales</taxon>
        <taxon>Sphingomonadaceae</taxon>
        <taxon>Sphingomonas</taxon>
    </lineage>
</organism>
<dbReference type="InterPro" id="IPR036259">
    <property type="entry name" value="MFS_trans_sf"/>
</dbReference>
<feature type="transmembrane region" description="Helical" evidence="5">
    <location>
        <begin position="146"/>
        <end position="170"/>
    </location>
</feature>
<dbReference type="InterPro" id="IPR020846">
    <property type="entry name" value="MFS_dom"/>
</dbReference>
<keyword evidence="3 5" id="KW-1133">Transmembrane helix</keyword>
<feature type="transmembrane region" description="Helical" evidence="5">
    <location>
        <begin position="202"/>
        <end position="224"/>
    </location>
</feature>
<dbReference type="RefSeq" id="WP_343888230.1">
    <property type="nucleotide sequence ID" value="NZ_BAAAEH010000007.1"/>
</dbReference>
<feature type="transmembrane region" description="Helical" evidence="5">
    <location>
        <begin position="263"/>
        <end position="283"/>
    </location>
</feature>
<dbReference type="PANTHER" id="PTHR23508:SF10">
    <property type="entry name" value="CARBOXYLIC ACID TRANSPORTER PROTEIN HOMOLOG"/>
    <property type="match status" value="1"/>
</dbReference>
<feature type="transmembrane region" description="Helical" evidence="5">
    <location>
        <begin position="120"/>
        <end position="140"/>
    </location>
</feature>
<reference evidence="7 8" key="1">
    <citation type="submission" date="2024-05" db="EMBL/GenBank/DDBJ databases">
        <authorList>
            <person name="Liu Q."/>
            <person name="Xin Y.-H."/>
        </authorList>
    </citation>
    <scope>NUCLEOTIDE SEQUENCE [LARGE SCALE GENOMIC DNA]</scope>
    <source>
        <strain evidence="7 8">CGMCC 1.10181</strain>
    </source>
</reference>
<dbReference type="Pfam" id="PF07690">
    <property type="entry name" value="MFS_1"/>
    <property type="match status" value="1"/>
</dbReference>
<evidence type="ECO:0000256" key="3">
    <source>
        <dbReference type="ARBA" id="ARBA00022989"/>
    </source>
</evidence>
<feature type="transmembrane region" description="Helical" evidence="5">
    <location>
        <begin position="324"/>
        <end position="351"/>
    </location>
</feature>
<accession>A0ABU9Y9S1</accession>
<feature type="domain" description="Major facilitator superfamily (MFS) profile" evidence="6">
    <location>
        <begin position="1"/>
        <end position="380"/>
    </location>
</feature>
<feature type="transmembrane region" description="Helical" evidence="5">
    <location>
        <begin position="62"/>
        <end position="81"/>
    </location>
</feature>
<dbReference type="PANTHER" id="PTHR23508">
    <property type="entry name" value="CARBOXYLIC ACID TRANSPORTER PROTEIN HOMOLOG"/>
    <property type="match status" value="1"/>
</dbReference>
<feature type="transmembrane region" description="Helical" evidence="5">
    <location>
        <begin position="236"/>
        <end position="258"/>
    </location>
</feature>
<dbReference type="PROSITE" id="PS50850">
    <property type="entry name" value="MFS"/>
    <property type="match status" value="1"/>
</dbReference>